<organism evidence="2 3">
    <name type="scientific">Sphingobacterium litopenaei</name>
    <dbReference type="NCBI Taxonomy" id="2763500"/>
    <lineage>
        <taxon>Bacteria</taxon>
        <taxon>Pseudomonadati</taxon>
        <taxon>Bacteroidota</taxon>
        <taxon>Sphingobacteriia</taxon>
        <taxon>Sphingobacteriales</taxon>
        <taxon>Sphingobacteriaceae</taxon>
        <taxon>Sphingobacterium</taxon>
    </lineage>
</organism>
<comment type="caution">
    <text evidence="2">The sequence shown here is derived from an EMBL/GenBank/DDBJ whole genome shotgun (WGS) entry which is preliminary data.</text>
</comment>
<gene>
    <name evidence="2" type="ORF">H8B04_11095</name>
</gene>
<keyword evidence="3" id="KW-1185">Reference proteome</keyword>
<accession>A0ABR7YFL5</accession>
<proteinExistence type="predicted"/>
<evidence type="ECO:0000313" key="3">
    <source>
        <dbReference type="Proteomes" id="UP000651271"/>
    </source>
</evidence>
<protein>
    <recommendedName>
        <fullName evidence="4">Lipoprotein</fullName>
    </recommendedName>
</protein>
<dbReference type="Proteomes" id="UP000651271">
    <property type="component" value="Unassembled WGS sequence"/>
</dbReference>
<feature type="chain" id="PRO_5046619194" description="Lipoprotein" evidence="1">
    <location>
        <begin position="27"/>
        <end position="179"/>
    </location>
</feature>
<evidence type="ECO:0000313" key="2">
    <source>
        <dbReference type="EMBL" id="MBD1430105.1"/>
    </source>
</evidence>
<dbReference type="EMBL" id="JACOIJ010000020">
    <property type="protein sequence ID" value="MBD1430105.1"/>
    <property type="molecule type" value="Genomic_DNA"/>
</dbReference>
<sequence>MKCKILALALGISLLNIMCCGSNLNAMTFEYLPTGKISFINQIDKYSIVKDTLKGPFDVYFDFDTKQVYTFNFSIIPMAMACTMHSPFYTNTMNREKLAVSIDNDFVYKDDTILANSNIMNLYSSSYKYLFYNGGQGVRFDEKFLYYAKFNKGWTTFIIAGELEDGQPFKFEKKVYLDL</sequence>
<keyword evidence="1" id="KW-0732">Signal</keyword>
<evidence type="ECO:0008006" key="4">
    <source>
        <dbReference type="Google" id="ProtNLM"/>
    </source>
</evidence>
<name>A0ABR7YFL5_9SPHI</name>
<dbReference type="RefSeq" id="WP_190302386.1">
    <property type="nucleotide sequence ID" value="NZ_JACOIJ010000020.1"/>
</dbReference>
<reference evidence="2 3" key="1">
    <citation type="submission" date="2020-08" db="EMBL/GenBank/DDBJ databases">
        <title>Sphingobacterium sp. DN04309 isolated from aquaculture water.</title>
        <authorList>
            <person name="Zhang M."/>
        </authorList>
    </citation>
    <scope>NUCLEOTIDE SEQUENCE [LARGE SCALE GENOMIC DNA]</scope>
    <source>
        <strain evidence="2 3">DN04309</strain>
    </source>
</reference>
<evidence type="ECO:0000256" key="1">
    <source>
        <dbReference type="SAM" id="SignalP"/>
    </source>
</evidence>
<feature type="signal peptide" evidence="1">
    <location>
        <begin position="1"/>
        <end position="26"/>
    </location>
</feature>